<gene>
    <name evidence="1" type="ORF">APG10_01768</name>
</gene>
<sequence length="107" mass="11966">MILIFFISENHPNNHSIVIDIMLIIIEATNAVKNESIIIPFTIYETKYNKIALMMNVNKPNVSKFIGKVISKRTGLIKTFKTPNSAEAIMIDVAVSAEKPFNSADAR</sequence>
<dbReference type="AlphaFoldDB" id="A0A150IHB1"/>
<reference evidence="1 2" key="1">
    <citation type="journal article" date="2016" name="ISME J.">
        <title>Chasing the elusive Euryarchaeota class WSA2: genomes reveal a uniquely fastidious methyl-reducing methanogen.</title>
        <authorList>
            <person name="Nobu M.K."/>
            <person name="Narihiro T."/>
            <person name="Kuroda K."/>
            <person name="Mei R."/>
            <person name="Liu W.T."/>
        </authorList>
    </citation>
    <scope>NUCLEOTIDE SEQUENCE [LARGE SCALE GENOMIC DNA]</scope>
    <source>
        <strain evidence="1">B03fssc0709_Meth_Bin005</strain>
    </source>
</reference>
<organism evidence="1 2">
    <name type="scientific">Candidatus Methanofastidiosum methylothiophilum</name>
    <dbReference type="NCBI Taxonomy" id="1705564"/>
    <lineage>
        <taxon>Archaea</taxon>
        <taxon>Methanobacteriati</taxon>
        <taxon>Methanobacteriota</taxon>
        <taxon>Stenosarchaea group</taxon>
        <taxon>Candidatus Methanofastidiosia</taxon>
        <taxon>Candidatus Methanofastidiosales</taxon>
        <taxon>Candidatus Methanofastidiosaceae</taxon>
        <taxon>Candidatus Methanofastidiosum</taxon>
    </lineage>
</organism>
<evidence type="ECO:0000313" key="2">
    <source>
        <dbReference type="Proteomes" id="UP000092401"/>
    </source>
</evidence>
<name>A0A150IHB1_9EURY</name>
<dbReference type="EMBL" id="LNGE01000071">
    <property type="protein sequence ID" value="KYC44391.1"/>
    <property type="molecule type" value="Genomic_DNA"/>
</dbReference>
<proteinExistence type="predicted"/>
<evidence type="ECO:0000313" key="1">
    <source>
        <dbReference type="EMBL" id="KYC44391.1"/>
    </source>
</evidence>
<protein>
    <submittedName>
        <fullName evidence="1">Uncharacterized protein</fullName>
    </submittedName>
</protein>
<comment type="caution">
    <text evidence="1">The sequence shown here is derived from an EMBL/GenBank/DDBJ whole genome shotgun (WGS) entry which is preliminary data.</text>
</comment>
<dbReference type="Proteomes" id="UP000092401">
    <property type="component" value="Unassembled WGS sequence"/>
</dbReference>
<accession>A0A150IHB1</accession>